<reference evidence="3 4" key="1">
    <citation type="submission" date="2018-09" db="EMBL/GenBank/DDBJ databases">
        <authorList>
            <person name="Zhu H."/>
        </authorList>
    </citation>
    <scope>NUCLEOTIDE SEQUENCE [LARGE SCALE GENOMIC DNA]</scope>
    <source>
        <strain evidence="3 4">K2R10-39</strain>
    </source>
</reference>
<name>A0A418WYQ6_9BURK</name>
<keyword evidence="4" id="KW-1185">Reference proteome</keyword>
<feature type="compositionally biased region" description="Polar residues" evidence="2">
    <location>
        <begin position="176"/>
        <end position="191"/>
    </location>
</feature>
<dbReference type="SUPFAM" id="SSF56925">
    <property type="entry name" value="OMPA-like"/>
    <property type="match status" value="1"/>
</dbReference>
<evidence type="ECO:0000256" key="2">
    <source>
        <dbReference type="SAM" id="MobiDB-lite"/>
    </source>
</evidence>
<dbReference type="GO" id="GO:0009279">
    <property type="term" value="C:cell outer membrane"/>
    <property type="evidence" value="ECO:0007669"/>
    <property type="project" value="UniProtKB-SubCell"/>
</dbReference>
<comment type="subcellular location">
    <subcellularLocation>
        <location evidence="1">Cell outer membrane</location>
    </subcellularLocation>
</comment>
<evidence type="ECO:0000313" key="3">
    <source>
        <dbReference type="EMBL" id="RJG05233.1"/>
    </source>
</evidence>
<dbReference type="EMBL" id="QYUN01000002">
    <property type="protein sequence ID" value="RJG05233.1"/>
    <property type="molecule type" value="Genomic_DNA"/>
</dbReference>
<dbReference type="Gene3D" id="2.40.160.90">
    <property type="match status" value="1"/>
</dbReference>
<evidence type="ECO:0000313" key="4">
    <source>
        <dbReference type="Proteomes" id="UP000285190"/>
    </source>
</evidence>
<comment type="caution">
    <text evidence="3">The sequence shown here is derived from an EMBL/GenBank/DDBJ whole genome shotgun (WGS) entry which is preliminary data.</text>
</comment>
<dbReference type="InterPro" id="IPR011250">
    <property type="entry name" value="OMP/PagP_B-barrel"/>
</dbReference>
<proteinExistence type="predicted"/>
<protein>
    <recommendedName>
        <fullName evidence="5">Transferrin-binding protein B C-lobe/N-lobe beta barrel domain-containing protein</fullName>
    </recommendedName>
</protein>
<dbReference type="AlphaFoldDB" id="A0A418WYQ6"/>
<feature type="compositionally biased region" description="Basic and acidic residues" evidence="2">
    <location>
        <begin position="196"/>
        <end position="205"/>
    </location>
</feature>
<feature type="region of interest" description="Disordered" evidence="2">
    <location>
        <begin position="176"/>
        <end position="210"/>
    </location>
</feature>
<organism evidence="3 4">
    <name type="scientific">Noviherbaspirillum cavernae</name>
    <dbReference type="NCBI Taxonomy" id="2320862"/>
    <lineage>
        <taxon>Bacteria</taxon>
        <taxon>Pseudomonadati</taxon>
        <taxon>Pseudomonadota</taxon>
        <taxon>Betaproteobacteria</taxon>
        <taxon>Burkholderiales</taxon>
        <taxon>Oxalobacteraceae</taxon>
        <taxon>Noviherbaspirillum</taxon>
    </lineage>
</organism>
<gene>
    <name evidence="3" type="ORF">D3870_03660</name>
</gene>
<dbReference type="Proteomes" id="UP000285190">
    <property type="component" value="Unassembled WGS sequence"/>
</dbReference>
<sequence length="426" mass="44093">MTMSCVDGAGYQCSGGTLLRSDNGIALTRSGVQVYGKSTSDLIEPIADRTNAKGLTLASGGWAEVRLARQGNGSVSGFAMLLNKLGLSWDGTNERPVIIETFNLAQGRVTADGNGLLSFATLPDSANLGFYDVAVKGTAGTQANYANNHYFPRAGNPSRCPPNMLPCPAVETRGMQSQAGDWRSGGTTPDSAQGGRLHEDGDVHAGDGMPDQNGNRTILPGGSGIGVPYPGSKGYRGYDNWSFAYANLGTWMTQDTVQIVEWTPGSQEHNKNRRGIVAFGEVTDPVAVPASGSASYAGVAYGWHARNATEDAVMFRAVVTVTADFARREVTVTLSNATTHDAARTPVPVALKSTVGMGTAGRSVANYLNGAINAGTLTGGLGGRYFGPVVATGSSGNGPQEIGGAFSLSNASTAQVVVGGFIARKQ</sequence>
<accession>A0A418WYQ6</accession>
<evidence type="ECO:0000256" key="1">
    <source>
        <dbReference type="ARBA" id="ARBA00004442"/>
    </source>
</evidence>
<evidence type="ECO:0008006" key="5">
    <source>
        <dbReference type="Google" id="ProtNLM"/>
    </source>
</evidence>